<proteinExistence type="predicted"/>
<evidence type="ECO:0000259" key="1">
    <source>
        <dbReference type="PROSITE" id="PS50181"/>
    </source>
</evidence>
<dbReference type="AlphaFoldDB" id="A0A835A6P9"/>
<dbReference type="CDD" id="cd22160">
    <property type="entry name" value="F-box_AtFBL13-like"/>
    <property type="match status" value="1"/>
</dbReference>
<keyword evidence="3" id="KW-1185">Reference proteome</keyword>
<dbReference type="EMBL" id="JACEFO010003054">
    <property type="protein sequence ID" value="KAF8644781.1"/>
    <property type="molecule type" value="Genomic_DNA"/>
</dbReference>
<dbReference type="Pfam" id="PF24758">
    <property type="entry name" value="LRR_At5g56370"/>
    <property type="match status" value="1"/>
</dbReference>
<dbReference type="InterPro" id="IPR055302">
    <property type="entry name" value="F-box_dom-containing"/>
</dbReference>
<dbReference type="InterPro" id="IPR053781">
    <property type="entry name" value="F-box_AtFBL13-like"/>
</dbReference>
<reference evidence="2" key="1">
    <citation type="submission" date="2020-07" db="EMBL/GenBank/DDBJ databases">
        <title>Genome sequence and genetic diversity analysis of an under-domesticated orphan crop, white fonio (Digitaria exilis).</title>
        <authorList>
            <person name="Bennetzen J.L."/>
            <person name="Chen S."/>
            <person name="Ma X."/>
            <person name="Wang X."/>
            <person name="Yssel A.E.J."/>
            <person name="Chaluvadi S.R."/>
            <person name="Johnson M."/>
            <person name="Gangashetty P."/>
            <person name="Hamidou F."/>
            <person name="Sanogo M.D."/>
            <person name="Zwaenepoel A."/>
            <person name="Wallace J."/>
            <person name="Van De Peer Y."/>
            <person name="Van Deynze A."/>
        </authorList>
    </citation>
    <scope>NUCLEOTIDE SEQUENCE</scope>
    <source>
        <tissue evidence="2">Leaves</tissue>
    </source>
</reference>
<accession>A0A835A6P9</accession>
<organism evidence="2 3">
    <name type="scientific">Digitaria exilis</name>
    <dbReference type="NCBI Taxonomy" id="1010633"/>
    <lineage>
        <taxon>Eukaryota</taxon>
        <taxon>Viridiplantae</taxon>
        <taxon>Streptophyta</taxon>
        <taxon>Embryophyta</taxon>
        <taxon>Tracheophyta</taxon>
        <taxon>Spermatophyta</taxon>
        <taxon>Magnoliopsida</taxon>
        <taxon>Liliopsida</taxon>
        <taxon>Poales</taxon>
        <taxon>Poaceae</taxon>
        <taxon>PACMAD clade</taxon>
        <taxon>Panicoideae</taxon>
        <taxon>Panicodae</taxon>
        <taxon>Paniceae</taxon>
        <taxon>Anthephorinae</taxon>
        <taxon>Digitaria</taxon>
    </lineage>
</organism>
<evidence type="ECO:0000313" key="3">
    <source>
        <dbReference type="Proteomes" id="UP000636709"/>
    </source>
</evidence>
<gene>
    <name evidence="2" type="ORF">HU200_066328</name>
</gene>
<dbReference type="OrthoDB" id="612216at2759"/>
<comment type="caution">
    <text evidence="2">The sequence shown here is derived from an EMBL/GenBank/DDBJ whole genome shotgun (WGS) entry which is preliminary data.</text>
</comment>
<dbReference type="Gene3D" id="1.20.1280.50">
    <property type="match status" value="1"/>
</dbReference>
<evidence type="ECO:0000313" key="2">
    <source>
        <dbReference type="EMBL" id="KAF8644781.1"/>
    </source>
</evidence>
<protein>
    <recommendedName>
        <fullName evidence="1">F-box domain-containing protein</fullName>
    </recommendedName>
</protein>
<dbReference type="PANTHER" id="PTHR32141:SF40">
    <property type="entry name" value="OS06G0492900 PROTEIN"/>
    <property type="match status" value="1"/>
</dbReference>
<dbReference type="InterPro" id="IPR001810">
    <property type="entry name" value="F-box_dom"/>
</dbReference>
<dbReference type="Pfam" id="PF00646">
    <property type="entry name" value="F-box"/>
    <property type="match status" value="1"/>
</dbReference>
<dbReference type="PROSITE" id="PS50181">
    <property type="entry name" value="FBOX"/>
    <property type="match status" value="1"/>
</dbReference>
<sequence length="252" mass="27888">MLVRGINFYTTDETVLTLTKSAFTNLPHPPAAKAAPLSGAVLARAPDGVDCISRLPAEILRNIVSRLPVKDAARTTVLSTRWRRVWHTTPLVLVDAHLLPRAGATATIRRASTSSVRLGAVPREVAPRGLADAVSSALAAHPGPFRCVYLTGTQMENHHDKLALWLQHLVAKGIQELFFINRIRTFDADVLLPAMIFRCTSLIKLYIGFWRFPETATLPRTAGFPHLRELGLCSLVMKERDLEFVLDRCPVL</sequence>
<dbReference type="PANTHER" id="PTHR32141">
    <property type="match status" value="1"/>
</dbReference>
<dbReference type="InterPro" id="IPR036047">
    <property type="entry name" value="F-box-like_dom_sf"/>
</dbReference>
<dbReference type="SUPFAM" id="SSF81383">
    <property type="entry name" value="F-box domain"/>
    <property type="match status" value="1"/>
</dbReference>
<dbReference type="InterPro" id="IPR055411">
    <property type="entry name" value="LRR_FXL15/At3g58940/PEG3-like"/>
</dbReference>
<feature type="domain" description="F-box" evidence="1">
    <location>
        <begin position="49"/>
        <end position="85"/>
    </location>
</feature>
<name>A0A835A6P9_9POAL</name>
<dbReference type="Gramene" id="Dexi1A01G0013510.1">
    <property type="protein sequence ID" value="Dexi1A01G0013510.1:cds"/>
    <property type="gene ID" value="Dexi1A01G0013510"/>
</dbReference>
<dbReference type="Proteomes" id="UP000636709">
    <property type="component" value="Unassembled WGS sequence"/>
</dbReference>